<dbReference type="AlphaFoldDB" id="A0A380T7X2"/>
<proteinExistence type="predicted"/>
<dbReference type="EMBL" id="UIDG01000008">
    <property type="protein sequence ID" value="SUS03639.1"/>
    <property type="molecule type" value="Genomic_DNA"/>
</dbReference>
<protein>
    <recommendedName>
        <fullName evidence="3">DUF502 domain-containing protein</fullName>
    </recommendedName>
</protein>
<reference evidence="2" key="1">
    <citation type="submission" date="2018-07" db="EMBL/GenBank/DDBJ databases">
        <authorList>
            <person name="Quirk P.G."/>
            <person name="Krulwich T.A."/>
        </authorList>
    </citation>
    <scope>NUCLEOTIDE SEQUENCE</scope>
</reference>
<organism evidence="2">
    <name type="scientific">metagenome</name>
    <dbReference type="NCBI Taxonomy" id="256318"/>
    <lineage>
        <taxon>unclassified sequences</taxon>
        <taxon>metagenomes</taxon>
    </lineage>
</organism>
<keyword evidence="1" id="KW-1133">Transmembrane helix</keyword>
<feature type="transmembrane region" description="Helical" evidence="1">
    <location>
        <begin position="53"/>
        <end position="73"/>
    </location>
</feature>
<feature type="transmembrane region" description="Helical" evidence="1">
    <location>
        <begin position="12"/>
        <end position="33"/>
    </location>
</feature>
<accession>A0A380T7X2</accession>
<gene>
    <name evidence="2" type="ORF">DF3PB_1050002</name>
</gene>
<evidence type="ECO:0000256" key="1">
    <source>
        <dbReference type="SAM" id="Phobius"/>
    </source>
</evidence>
<evidence type="ECO:0008006" key="3">
    <source>
        <dbReference type="Google" id="ProtNLM"/>
    </source>
</evidence>
<dbReference type="Pfam" id="PF04367">
    <property type="entry name" value="DUF502"/>
    <property type="match status" value="1"/>
</dbReference>
<sequence>MRTLAEFARTTLIGGLLIILPIYVAILLLAKTIKGMLALLAPVTAQIPTGVEFRQIVAIILLIAVCFVVGLVVRTGPGLKAKNVFEQVVLEKLPGYTFVRGIVKRLTGRGEEHTLQPALVEIEEALVPALIVEELDDGSYTVLVPSAPTPMAGSIYILPPDRVHPVDIPFTKAIAVFSKWGTGAGEFVQAMKNAGATQTAGSPVAPSKPQT</sequence>
<evidence type="ECO:0000313" key="2">
    <source>
        <dbReference type="EMBL" id="SUS03639.1"/>
    </source>
</evidence>
<dbReference type="InterPro" id="IPR007462">
    <property type="entry name" value="COV1-like"/>
</dbReference>
<keyword evidence="1" id="KW-0472">Membrane</keyword>
<keyword evidence="1" id="KW-0812">Transmembrane</keyword>
<name>A0A380T7X2_9ZZZZ</name>